<proteinExistence type="predicted"/>
<name>M8AKF4_TRIUA</name>
<protein>
    <submittedName>
        <fullName evidence="1">Uncharacterized protein</fullName>
    </submittedName>
</protein>
<sequence length="215" mass="22414">MAPSASTSATVLAVMVVLVLLGIGCPAAGMTACKDCKPQCNSTCSAANFAGAGPCGADCSPTPGCSGCISYYQGKCMSGCLRACKAQTPDGYDCQSTCNGNCSNQSSLCSAVCDHLYPTTLYVMTKLYMSYPSKYVLGNHLYPTTCATNGNLPRPGGGSQDKALLVPALVSAIKDKKLDDMWGVNEWSRLLMTPFSYGAPGSRVLATTRHEAIAR</sequence>
<organism evidence="1">
    <name type="scientific">Triticum urartu</name>
    <name type="common">Red wild einkorn</name>
    <name type="synonym">Crithodium urartu</name>
    <dbReference type="NCBI Taxonomy" id="4572"/>
    <lineage>
        <taxon>Eukaryota</taxon>
        <taxon>Viridiplantae</taxon>
        <taxon>Streptophyta</taxon>
        <taxon>Embryophyta</taxon>
        <taxon>Tracheophyta</taxon>
        <taxon>Spermatophyta</taxon>
        <taxon>Magnoliopsida</taxon>
        <taxon>Liliopsida</taxon>
        <taxon>Poales</taxon>
        <taxon>Poaceae</taxon>
        <taxon>BOP clade</taxon>
        <taxon>Pooideae</taxon>
        <taxon>Triticodae</taxon>
        <taxon>Triticeae</taxon>
        <taxon>Triticinae</taxon>
        <taxon>Triticum</taxon>
    </lineage>
</organism>
<accession>M8AKF4</accession>
<reference evidence="1" key="1">
    <citation type="journal article" date="2013" name="Nature">
        <title>Draft genome of the wheat A-genome progenitor Triticum urartu.</title>
        <authorList>
            <person name="Ling H.Q."/>
            <person name="Zhao S."/>
            <person name="Liu D."/>
            <person name="Wang J."/>
            <person name="Sun H."/>
            <person name="Zhang C."/>
            <person name="Fan H."/>
            <person name="Li D."/>
            <person name="Dong L."/>
            <person name="Tao Y."/>
            <person name="Gao C."/>
            <person name="Wu H."/>
            <person name="Li Y."/>
            <person name="Cui Y."/>
            <person name="Guo X."/>
            <person name="Zheng S."/>
            <person name="Wang B."/>
            <person name="Yu K."/>
            <person name="Liang Q."/>
            <person name="Yang W."/>
            <person name="Lou X."/>
            <person name="Chen J."/>
            <person name="Feng M."/>
            <person name="Jian J."/>
            <person name="Zhang X."/>
            <person name="Luo G."/>
            <person name="Jiang Y."/>
            <person name="Liu J."/>
            <person name="Wang Z."/>
            <person name="Sha Y."/>
            <person name="Zhang B."/>
            <person name="Wu H."/>
            <person name="Tang D."/>
            <person name="Shen Q."/>
            <person name="Xue P."/>
            <person name="Zou S."/>
            <person name="Wang X."/>
            <person name="Liu X."/>
            <person name="Wang F."/>
            <person name="Yang Y."/>
            <person name="An X."/>
            <person name="Dong Z."/>
            <person name="Zhang K."/>
            <person name="Zhang X."/>
            <person name="Luo M.C."/>
            <person name="Dvorak J."/>
            <person name="Tong Y."/>
            <person name="Wang J."/>
            <person name="Yang H."/>
            <person name="Li Z."/>
            <person name="Wang D."/>
            <person name="Zhang A."/>
            <person name="Wang J."/>
        </authorList>
    </citation>
    <scope>NUCLEOTIDE SEQUENCE</scope>
</reference>
<dbReference type="EMBL" id="KD098043">
    <property type="protein sequence ID" value="EMS61294.1"/>
    <property type="molecule type" value="Genomic_DNA"/>
</dbReference>
<evidence type="ECO:0000313" key="1">
    <source>
        <dbReference type="EMBL" id="EMS61294.1"/>
    </source>
</evidence>
<gene>
    <name evidence="1" type="ORF">TRIUR3_26775</name>
</gene>
<dbReference type="AlphaFoldDB" id="M8AKF4"/>